<gene>
    <name evidence="1" type="ORF">GCM10007368_00250</name>
</gene>
<proteinExistence type="predicted"/>
<evidence type="ECO:0000313" key="1">
    <source>
        <dbReference type="EMBL" id="GGI04259.1"/>
    </source>
</evidence>
<reference evidence="2" key="1">
    <citation type="journal article" date="2019" name="Int. J. Syst. Evol. Microbiol.">
        <title>The Global Catalogue of Microorganisms (GCM) 10K type strain sequencing project: providing services to taxonomists for standard genome sequencing and annotation.</title>
        <authorList>
            <consortium name="The Broad Institute Genomics Platform"/>
            <consortium name="The Broad Institute Genome Sequencing Center for Infectious Disease"/>
            <person name="Wu L."/>
            <person name="Ma J."/>
        </authorList>
    </citation>
    <scope>NUCLEOTIDE SEQUENCE [LARGE SCALE GENOMIC DNA]</scope>
    <source>
        <strain evidence="2">CCM 8653</strain>
    </source>
</reference>
<sequence>MGTNDDRGNYGWYACAPRTGEVFVPRRSTGDAPSPPPLDRHLVKLMNDYNADWPIWTLDPAAEAAGDAAVDDDLAARLRAWAGAFNEHFHHEHGWDDPRVAAAHRAEAEALRDALAAALPRPWKVELDYWESDGA</sequence>
<protein>
    <submittedName>
        <fullName evidence="1">Uncharacterized protein</fullName>
    </submittedName>
</protein>
<accession>A0ABQ2B3M9</accession>
<comment type="caution">
    <text evidence="1">The sequence shown here is derived from an EMBL/GenBank/DDBJ whole genome shotgun (WGS) entry which is preliminary data.</text>
</comment>
<dbReference type="Proteomes" id="UP000632535">
    <property type="component" value="Unassembled WGS sequence"/>
</dbReference>
<name>A0ABQ2B3M9_9MICO</name>
<dbReference type="EMBL" id="BMDG01000001">
    <property type="protein sequence ID" value="GGI04259.1"/>
    <property type="molecule type" value="Genomic_DNA"/>
</dbReference>
<dbReference type="RefSeq" id="WP_188521625.1">
    <property type="nucleotide sequence ID" value="NZ_BMDG01000001.1"/>
</dbReference>
<organism evidence="1 2">
    <name type="scientific">Isoptericola cucumis</name>
    <dbReference type="NCBI Taxonomy" id="1776856"/>
    <lineage>
        <taxon>Bacteria</taxon>
        <taxon>Bacillati</taxon>
        <taxon>Actinomycetota</taxon>
        <taxon>Actinomycetes</taxon>
        <taxon>Micrococcales</taxon>
        <taxon>Promicromonosporaceae</taxon>
        <taxon>Isoptericola</taxon>
    </lineage>
</organism>
<evidence type="ECO:0000313" key="2">
    <source>
        <dbReference type="Proteomes" id="UP000632535"/>
    </source>
</evidence>
<keyword evidence="2" id="KW-1185">Reference proteome</keyword>